<dbReference type="EMBL" id="JAWXVG010000002">
    <property type="protein sequence ID" value="MDX6181671.1"/>
    <property type="molecule type" value="Genomic_DNA"/>
</dbReference>
<reference evidence="3 5" key="1">
    <citation type="submission" date="2023-11" db="EMBL/GenBank/DDBJ databases">
        <title>Unpublished Manusciprt.</title>
        <authorList>
            <person name="Saticioglu I.B."/>
            <person name="Ay H."/>
            <person name="Ajmi N."/>
            <person name="Altun S."/>
            <person name="Duman M."/>
        </authorList>
    </citation>
    <scope>NUCLEOTIDE SEQUENCE</scope>
    <source>
        <strain evidence="2 5">Fl-33</strain>
        <strain evidence="3">Fl-77</strain>
    </source>
</reference>
<dbReference type="InterPro" id="IPR058087">
    <property type="entry name" value="XAC2610_dom"/>
</dbReference>
<name>A0AAJ2VXH7_9FLAO</name>
<protein>
    <submittedName>
        <fullName evidence="3">Uncharacterized protein</fullName>
    </submittedName>
</protein>
<evidence type="ECO:0000313" key="2">
    <source>
        <dbReference type="EMBL" id="MDX6181671.1"/>
    </source>
</evidence>
<proteinExistence type="predicted"/>
<sequence length="314" mass="36947">MKKILILLLFTLSQTTFAQKTTITTFLHFTGKIAQYPIVMTVGFEKGKDTVYGEYYYLKSGKNKNIHTKGTFDQGKIKLEETTYVTSKGKTNPQKTGSFSLHLNNQYELSGIWQNEKKDKQFDVTLTCLEDLSAFDPKNFSFKLNQYKGKTEGYDGQLQEQDLINRLEIFNSKKEKIQTLSGFNEAVYDQTGEIEFEDLNFDGVLDLKIAIYFPNRIKYDGSFMYFIYDKSKGQFIRNLKLEELEYLTFDQVNKEFVKMLADGSGNESDSYYKWSNNNFYLIRKVENFEDKDKTFYTEYRIKNNQSVKFKEYQR</sequence>
<dbReference type="Proteomes" id="UP001278738">
    <property type="component" value="Unassembled WGS sequence"/>
</dbReference>
<dbReference type="EMBL" id="JAWXVH010000002">
    <property type="protein sequence ID" value="MDX6185295.1"/>
    <property type="molecule type" value="Genomic_DNA"/>
</dbReference>
<feature type="signal peptide" evidence="1">
    <location>
        <begin position="1"/>
        <end position="18"/>
    </location>
</feature>
<gene>
    <name evidence="2" type="ORF">SGQ18_05860</name>
    <name evidence="3" type="ORF">SGQ44_05975</name>
</gene>
<evidence type="ECO:0000256" key="1">
    <source>
        <dbReference type="SAM" id="SignalP"/>
    </source>
</evidence>
<evidence type="ECO:0000313" key="3">
    <source>
        <dbReference type="EMBL" id="MDX6185295.1"/>
    </source>
</evidence>
<dbReference type="Proteomes" id="UP001270053">
    <property type="component" value="Unassembled WGS sequence"/>
</dbReference>
<organism evidence="3 4">
    <name type="scientific">Flavobacterium flavipigmentatum</name>
    <dbReference type="NCBI Taxonomy" id="2893884"/>
    <lineage>
        <taxon>Bacteria</taxon>
        <taxon>Pseudomonadati</taxon>
        <taxon>Bacteroidota</taxon>
        <taxon>Flavobacteriia</taxon>
        <taxon>Flavobacteriales</taxon>
        <taxon>Flavobacteriaceae</taxon>
        <taxon>Flavobacterium</taxon>
    </lineage>
</organism>
<dbReference type="AlphaFoldDB" id="A0AAJ2VXH7"/>
<evidence type="ECO:0000313" key="5">
    <source>
        <dbReference type="Proteomes" id="UP001278738"/>
    </source>
</evidence>
<keyword evidence="1" id="KW-0732">Signal</keyword>
<comment type="caution">
    <text evidence="3">The sequence shown here is derived from an EMBL/GenBank/DDBJ whole genome shotgun (WGS) entry which is preliminary data.</text>
</comment>
<evidence type="ECO:0000313" key="4">
    <source>
        <dbReference type="Proteomes" id="UP001270053"/>
    </source>
</evidence>
<dbReference type="RefSeq" id="WP_229973614.1">
    <property type="nucleotide sequence ID" value="NZ_CP087133.1"/>
</dbReference>
<keyword evidence="5" id="KW-1185">Reference proteome</keyword>
<accession>A0AAJ2VXH7</accession>
<dbReference type="NCBIfam" id="NF047539">
    <property type="entry name" value="XAC2610_fam"/>
    <property type="match status" value="1"/>
</dbReference>
<feature type="chain" id="PRO_5042573928" evidence="1">
    <location>
        <begin position="19"/>
        <end position="314"/>
    </location>
</feature>